<reference evidence="1 2" key="1">
    <citation type="journal article" date="2013" name="PLoS ONE">
        <title>Assembly-driven community genomics of a hypersaline microbial ecosystem.</title>
        <authorList>
            <person name="Podell S."/>
            <person name="Ugalde J.A."/>
            <person name="Narasingarao P."/>
            <person name="Banfield J.F."/>
            <person name="Heidelberg K.B."/>
            <person name="Allen E.E."/>
        </authorList>
    </citation>
    <scope>NUCLEOTIDE SEQUENCE [LARGE SCALE GENOMIC DNA]</scope>
    <source>
        <strain evidence="2">J07HQW1</strain>
    </source>
</reference>
<protein>
    <submittedName>
        <fullName evidence="1">Uncharacterized protein</fullName>
    </submittedName>
</protein>
<evidence type="ECO:0000313" key="1">
    <source>
        <dbReference type="EMBL" id="ERG90846.1"/>
    </source>
</evidence>
<dbReference type="HOGENOM" id="CLU_2765983_0_0_2"/>
<gene>
    <name evidence="1" type="ORF">J07HQW1_00874</name>
</gene>
<accession>U1PFH9</accession>
<evidence type="ECO:0000313" key="2">
    <source>
        <dbReference type="Proteomes" id="UP000030649"/>
    </source>
</evidence>
<sequence>MFGLPELFLPRGVRQVSTDTDSELLCVVFARWLLFAQRALCFQSGRTLTLTLILTFEPPVFGRSTTLGS</sequence>
<dbReference type="Proteomes" id="UP000030649">
    <property type="component" value="Unassembled WGS sequence"/>
</dbReference>
<dbReference type="EMBL" id="KE356560">
    <property type="protein sequence ID" value="ERG90846.1"/>
    <property type="molecule type" value="Genomic_DNA"/>
</dbReference>
<organism evidence="1 2">
    <name type="scientific">Haloquadratum walsbyi J07HQW1</name>
    <dbReference type="NCBI Taxonomy" id="1238424"/>
    <lineage>
        <taxon>Archaea</taxon>
        <taxon>Methanobacteriati</taxon>
        <taxon>Methanobacteriota</taxon>
        <taxon>Stenosarchaea group</taxon>
        <taxon>Halobacteria</taxon>
        <taxon>Halobacteriales</taxon>
        <taxon>Haloferacaceae</taxon>
        <taxon>Haloquadratum</taxon>
    </lineage>
</organism>
<name>U1PFH9_9EURY</name>
<proteinExistence type="predicted"/>
<dbReference type="AlphaFoldDB" id="U1PFH9"/>